<dbReference type="AlphaFoldDB" id="E0UNH3"/>
<evidence type="ECO:0008006" key="4">
    <source>
        <dbReference type="Google" id="ProtNLM"/>
    </source>
</evidence>
<dbReference type="RefSeq" id="WP_013325629.1">
    <property type="nucleotide sequence ID" value="NC_014502.1"/>
</dbReference>
<evidence type="ECO:0000313" key="2">
    <source>
        <dbReference type="EMBL" id="ADN18503.1"/>
    </source>
</evidence>
<geneLocation type="plasmid" evidence="2 3">
    <name>Cy782203</name>
</geneLocation>
<feature type="region of interest" description="Disordered" evidence="1">
    <location>
        <begin position="310"/>
        <end position="361"/>
    </location>
</feature>
<feature type="compositionally biased region" description="Low complexity" evidence="1">
    <location>
        <begin position="321"/>
        <end position="335"/>
    </location>
</feature>
<organism evidence="2 3">
    <name type="scientific">Gloeothece verrucosa (strain PCC 7822)</name>
    <name type="common">Cyanothece sp. (strain PCC 7822)</name>
    <dbReference type="NCBI Taxonomy" id="497965"/>
    <lineage>
        <taxon>Bacteria</taxon>
        <taxon>Bacillati</taxon>
        <taxon>Cyanobacteriota</taxon>
        <taxon>Cyanophyceae</taxon>
        <taxon>Oscillatoriophycideae</taxon>
        <taxon>Chroococcales</taxon>
        <taxon>Aphanothecaceae</taxon>
        <taxon>Gloeothece</taxon>
        <taxon>Gloeothece verrucosa</taxon>
    </lineage>
</organism>
<reference evidence="3" key="1">
    <citation type="journal article" date="2011" name="MBio">
        <title>Novel metabolic attributes of the genus Cyanothece, comprising a group of unicellular nitrogen-fixing Cyanobacteria.</title>
        <authorList>
            <person name="Bandyopadhyay A."/>
            <person name="Elvitigala T."/>
            <person name="Welsh E."/>
            <person name="Stockel J."/>
            <person name="Liberton M."/>
            <person name="Min H."/>
            <person name="Sherman L.A."/>
            <person name="Pakrasi H.B."/>
        </authorList>
    </citation>
    <scope>NUCLEOTIDE SEQUENCE [LARGE SCALE GENOMIC DNA]</scope>
    <source>
        <strain evidence="3">PCC 7822</strain>
        <plasmid evidence="3">Cy782203</plasmid>
    </source>
</reference>
<keyword evidence="3" id="KW-1185">Reference proteome</keyword>
<evidence type="ECO:0000256" key="1">
    <source>
        <dbReference type="SAM" id="MobiDB-lite"/>
    </source>
</evidence>
<gene>
    <name evidence="2" type="ordered locus">Cyan7822_6856</name>
</gene>
<dbReference type="HOGENOM" id="CLU_735128_0_0_3"/>
<dbReference type="InterPro" id="IPR027417">
    <property type="entry name" value="P-loop_NTPase"/>
</dbReference>
<name>E0UNH3_GLOV7</name>
<protein>
    <recommendedName>
        <fullName evidence="4">CobQ/CobB/MinD/ParA nucleotide binding domain-containing protein</fullName>
    </recommendedName>
</protein>
<dbReference type="SUPFAM" id="SSF52540">
    <property type="entry name" value="P-loop containing nucleoside triphosphate hydrolases"/>
    <property type="match status" value="1"/>
</dbReference>
<dbReference type="Proteomes" id="UP000008206">
    <property type="component" value="Plasmid Cy782203"/>
</dbReference>
<dbReference type="KEGG" id="cyj:Cyan7822_6856"/>
<feature type="compositionally biased region" description="Polar residues" evidence="1">
    <location>
        <begin position="336"/>
        <end position="348"/>
    </location>
</feature>
<accession>E0UNH3</accession>
<keyword evidence="2" id="KW-0614">Plasmid</keyword>
<dbReference type="EMBL" id="CP002201">
    <property type="protein sequence ID" value="ADN18503.1"/>
    <property type="molecule type" value="Genomic_DNA"/>
</dbReference>
<proteinExistence type="predicted"/>
<evidence type="ECO:0000313" key="3">
    <source>
        <dbReference type="Proteomes" id="UP000008206"/>
    </source>
</evidence>
<sequence>MSQLIGQLHFITGEKGGVGKSMYCRALLEYLSKEAIDYIFYDADRTSPDVGLVYEPSKYDKIIANGGRGTYSAPSDEATVKEDYPTASQIVTVAPPPGGEESFTYSHIYFSEDEEDIFKADRLCDQALEGNIVIVNLPAQVEVILDRWFDQQRILESIESDESTKMYFWFVTDGSPESLELLSHSIKIFAQQINHIVVCNLGLHRRARESVAHHGVAKRINEMNIPVIDLPELIFSKPEMQLFKESRLKLSELADRTKRHPQFPLLDRVLVKQRAKTFLDKCFDAISITGVFAPILAEMELEKEKAASALKKGRAKKKASSDTVTQSTTTSDVHSANGTNGNGNSDSPRATAEPLKKSAEQLLNEMNINVSEF</sequence>